<keyword evidence="6 14" id="KW-0812">Transmembrane</keyword>
<dbReference type="PANTHER" id="PTHR32361:SF23">
    <property type="entry name" value="FERRIC-CHELATE REDUCTASE"/>
    <property type="match status" value="1"/>
</dbReference>
<feature type="domain" description="FAD-binding FR-type" evidence="15">
    <location>
        <begin position="311"/>
        <end position="441"/>
    </location>
</feature>
<keyword evidence="4" id="KW-0813">Transport</keyword>
<dbReference type="GO" id="GO:0006826">
    <property type="term" value="P:iron ion transport"/>
    <property type="evidence" value="ECO:0007669"/>
    <property type="project" value="TreeGrafter"/>
</dbReference>
<feature type="compositionally biased region" description="Basic and acidic residues" evidence="13">
    <location>
        <begin position="539"/>
        <end position="551"/>
    </location>
</feature>
<dbReference type="CDD" id="cd06186">
    <property type="entry name" value="NOX_Duox_like_FAD_NADP"/>
    <property type="match status" value="1"/>
</dbReference>
<accession>A0A6A5WS02</accession>
<evidence type="ECO:0000256" key="10">
    <source>
        <dbReference type="ARBA" id="ARBA00023065"/>
    </source>
</evidence>
<evidence type="ECO:0000256" key="2">
    <source>
        <dbReference type="ARBA" id="ARBA00006278"/>
    </source>
</evidence>
<evidence type="ECO:0000256" key="5">
    <source>
        <dbReference type="ARBA" id="ARBA00022475"/>
    </source>
</evidence>
<proteinExistence type="inferred from homology"/>
<dbReference type="SUPFAM" id="SSF52343">
    <property type="entry name" value="Ferredoxin reductase-like, C-terminal NADP-linked domain"/>
    <property type="match status" value="1"/>
</dbReference>
<feature type="transmembrane region" description="Helical" evidence="14">
    <location>
        <begin position="247"/>
        <end position="265"/>
    </location>
</feature>
<dbReference type="SUPFAM" id="SSF63380">
    <property type="entry name" value="Riboflavin synthase domain-like"/>
    <property type="match status" value="1"/>
</dbReference>
<dbReference type="Pfam" id="PF01794">
    <property type="entry name" value="Ferric_reduct"/>
    <property type="match status" value="1"/>
</dbReference>
<comment type="similarity">
    <text evidence="2">Belongs to the ferric reductase (FRE) family.</text>
</comment>
<dbReference type="GO" id="GO:0052851">
    <property type="term" value="F:ferric-chelate reductase (NADPH) activity"/>
    <property type="evidence" value="ECO:0007669"/>
    <property type="project" value="UniProtKB-EC"/>
</dbReference>
<dbReference type="SFLD" id="SFLDG01168">
    <property type="entry name" value="Ferric_reductase_subgroup_(FRE"/>
    <property type="match status" value="1"/>
</dbReference>
<evidence type="ECO:0000256" key="11">
    <source>
        <dbReference type="ARBA" id="ARBA00023136"/>
    </source>
</evidence>
<name>A0A6A5WS02_9PLEO</name>
<dbReference type="OrthoDB" id="17725at2759"/>
<dbReference type="Gene3D" id="3.40.50.80">
    <property type="entry name" value="Nucleotide-binding domain of ferredoxin-NADP reductase (FNR) module"/>
    <property type="match status" value="1"/>
</dbReference>
<evidence type="ECO:0000256" key="8">
    <source>
        <dbReference type="ARBA" id="ARBA00022989"/>
    </source>
</evidence>
<keyword evidence="7" id="KW-0249">Electron transport</keyword>
<protein>
    <recommendedName>
        <fullName evidence="3">ferric-chelate reductase (NADPH)</fullName>
        <ecNumber evidence="3">1.16.1.9</ecNumber>
    </recommendedName>
</protein>
<dbReference type="Pfam" id="PF08030">
    <property type="entry name" value="NAD_binding_6"/>
    <property type="match status" value="1"/>
</dbReference>
<evidence type="ECO:0000313" key="16">
    <source>
        <dbReference type="EMBL" id="KAF2004643.1"/>
    </source>
</evidence>
<dbReference type="EMBL" id="ML977566">
    <property type="protein sequence ID" value="KAF2004643.1"/>
    <property type="molecule type" value="Genomic_DNA"/>
</dbReference>
<organism evidence="16 17">
    <name type="scientific">Amniculicola lignicola CBS 123094</name>
    <dbReference type="NCBI Taxonomy" id="1392246"/>
    <lineage>
        <taxon>Eukaryota</taxon>
        <taxon>Fungi</taxon>
        <taxon>Dikarya</taxon>
        <taxon>Ascomycota</taxon>
        <taxon>Pezizomycotina</taxon>
        <taxon>Dothideomycetes</taxon>
        <taxon>Pleosporomycetidae</taxon>
        <taxon>Pleosporales</taxon>
        <taxon>Amniculicolaceae</taxon>
        <taxon>Amniculicola</taxon>
    </lineage>
</organism>
<dbReference type="InterPro" id="IPR017938">
    <property type="entry name" value="Riboflavin_synthase-like_b-brl"/>
</dbReference>
<comment type="subcellular location">
    <subcellularLocation>
        <location evidence="1">Cell membrane</location>
        <topology evidence="1">Multi-pass membrane protein</topology>
    </subcellularLocation>
</comment>
<feature type="transmembrane region" description="Helical" evidence="14">
    <location>
        <begin position="299"/>
        <end position="319"/>
    </location>
</feature>
<evidence type="ECO:0000256" key="4">
    <source>
        <dbReference type="ARBA" id="ARBA00022448"/>
    </source>
</evidence>
<keyword evidence="8 14" id="KW-1133">Transmembrane helix</keyword>
<dbReference type="InterPro" id="IPR013121">
    <property type="entry name" value="Fe_red_NAD-bd_6"/>
</dbReference>
<feature type="transmembrane region" description="Helical" evidence="14">
    <location>
        <begin position="161"/>
        <end position="186"/>
    </location>
</feature>
<keyword evidence="5" id="KW-1003">Cell membrane</keyword>
<reference evidence="16" key="1">
    <citation type="journal article" date="2020" name="Stud. Mycol.">
        <title>101 Dothideomycetes genomes: a test case for predicting lifestyles and emergence of pathogens.</title>
        <authorList>
            <person name="Haridas S."/>
            <person name="Albert R."/>
            <person name="Binder M."/>
            <person name="Bloem J."/>
            <person name="Labutti K."/>
            <person name="Salamov A."/>
            <person name="Andreopoulos B."/>
            <person name="Baker S."/>
            <person name="Barry K."/>
            <person name="Bills G."/>
            <person name="Bluhm B."/>
            <person name="Cannon C."/>
            <person name="Castanera R."/>
            <person name="Culley D."/>
            <person name="Daum C."/>
            <person name="Ezra D."/>
            <person name="Gonzalez J."/>
            <person name="Henrissat B."/>
            <person name="Kuo A."/>
            <person name="Liang C."/>
            <person name="Lipzen A."/>
            <person name="Lutzoni F."/>
            <person name="Magnuson J."/>
            <person name="Mondo S."/>
            <person name="Nolan M."/>
            <person name="Ohm R."/>
            <person name="Pangilinan J."/>
            <person name="Park H.-J."/>
            <person name="Ramirez L."/>
            <person name="Alfaro M."/>
            <person name="Sun H."/>
            <person name="Tritt A."/>
            <person name="Yoshinaga Y."/>
            <person name="Zwiers L.-H."/>
            <person name="Turgeon B."/>
            <person name="Goodwin S."/>
            <person name="Spatafora J."/>
            <person name="Crous P."/>
            <person name="Grigoriev I."/>
        </authorList>
    </citation>
    <scope>NUCLEOTIDE SEQUENCE</scope>
    <source>
        <strain evidence="16">CBS 123094</strain>
    </source>
</reference>
<dbReference type="InterPro" id="IPR051410">
    <property type="entry name" value="Ferric/Cupric_Reductase"/>
</dbReference>
<evidence type="ECO:0000256" key="14">
    <source>
        <dbReference type="SAM" id="Phobius"/>
    </source>
</evidence>
<dbReference type="InterPro" id="IPR039261">
    <property type="entry name" value="FNR_nucleotide-bd"/>
</dbReference>
<keyword evidence="10" id="KW-0406">Ion transport</keyword>
<keyword evidence="9" id="KW-0560">Oxidoreductase</keyword>
<evidence type="ECO:0000256" key="9">
    <source>
        <dbReference type="ARBA" id="ARBA00023002"/>
    </source>
</evidence>
<evidence type="ECO:0000313" key="17">
    <source>
        <dbReference type="Proteomes" id="UP000799779"/>
    </source>
</evidence>
<dbReference type="AlphaFoldDB" id="A0A6A5WS02"/>
<feature type="transmembrane region" description="Helical" evidence="14">
    <location>
        <begin position="272"/>
        <end position="293"/>
    </location>
</feature>
<feature type="transmembrane region" description="Helical" evidence="14">
    <location>
        <begin position="55"/>
        <end position="73"/>
    </location>
</feature>
<dbReference type="GO" id="GO:0005886">
    <property type="term" value="C:plasma membrane"/>
    <property type="evidence" value="ECO:0007669"/>
    <property type="project" value="UniProtKB-SubCell"/>
</dbReference>
<dbReference type="PANTHER" id="PTHR32361">
    <property type="entry name" value="FERRIC/CUPRIC REDUCTASE TRANSMEMBRANE COMPONENT"/>
    <property type="match status" value="1"/>
</dbReference>
<keyword evidence="11 14" id="KW-0472">Membrane</keyword>
<dbReference type="EC" id="1.16.1.9" evidence="3"/>
<keyword evidence="17" id="KW-1185">Reference proteome</keyword>
<evidence type="ECO:0000256" key="3">
    <source>
        <dbReference type="ARBA" id="ARBA00012668"/>
    </source>
</evidence>
<evidence type="ECO:0000256" key="6">
    <source>
        <dbReference type="ARBA" id="ARBA00022692"/>
    </source>
</evidence>
<evidence type="ECO:0000256" key="13">
    <source>
        <dbReference type="SAM" id="MobiDB-lite"/>
    </source>
</evidence>
<evidence type="ECO:0000256" key="12">
    <source>
        <dbReference type="ARBA" id="ARBA00048483"/>
    </source>
</evidence>
<feature type="transmembrane region" description="Helical" evidence="14">
    <location>
        <begin position="198"/>
        <end position="217"/>
    </location>
</feature>
<sequence>MDMSMPDPTVVDLPITDPKCVQAVEACTAFYAAENASQAAIPWAGQFKYGHWATYYWVIIIGLLSIYHVFTTITDHRSPSARTAGNGPGILQKVQAAGRSIFYRRLPPNGIAKLLDASPNYGVLAFLLLTLVFLLGLTFAQRPYYRDHLGYGSPPIAIRTGLMATACVPILVALAGKANIITLFTGISHERLNVVHRWVAWMSLGLSFIHALPYFIASYQDFGNGGYQRVVKEFYAGGFKGCNQATGVPPLAILFGLCILSLPAIRHRFYESFYASHIVLAITYLGLLFWHSMDTLDSWAYLWATLAIWAASWLTRIFVKTQPLKFTHEWFAGSPATLTILDGHVTRIDVWPERDFKWTPGQHAFLRFTDFAPLDNHPFTIASAAPTSAAKEQPHAVFLARSHSGFTNKLTSYVHSRSEAKTDSTSTTVWIDGPYGGTRPPPSRFDSLVLVAGGTGISACLPRALDFVARATSPNASMKLKRVVMVWAVKKKSALSWICEELKTLLAASAGRRRDEGVDEKATPPGELDLVIRVHVTGEEGNEKAPSKSEKAGLSSSSQTSPPVVDTTHGRPSMSALLAEFVRPAERTMVVGCGPEGFRYDVANAVAGSQTRVLKGECIEIALHLEVFGW</sequence>
<dbReference type="InterPro" id="IPR017927">
    <property type="entry name" value="FAD-bd_FR_type"/>
</dbReference>
<dbReference type="Proteomes" id="UP000799779">
    <property type="component" value="Unassembled WGS sequence"/>
</dbReference>
<dbReference type="Pfam" id="PF08022">
    <property type="entry name" value="FAD_binding_8"/>
    <property type="match status" value="1"/>
</dbReference>
<dbReference type="SFLD" id="SFLDS00052">
    <property type="entry name" value="Ferric_Reductase_Domain"/>
    <property type="match status" value="1"/>
</dbReference>
<feature type="transmembrane region" description="Helical" evidence="14">
    <location>
        <begin position="121"/>
        <end position="141"/>
    </location>
</feature>
<dbReference type="InterPro" id="IPR013130">
    <property type="entry name" value="Fe3_Rdtase_TM_dom"/>
</dbReference>
<feature type="region of interest" description="Disordered" evidence="13">
    <location>
        <begin position="539"/>
        <end position="569"/>
    </location>
</feature>
<evidence type="ECO:0000256" key="7">
    <source>
        <dbReference type="ARBA" id="ARBA00022982"/>
    </source>
</evidence>
<evidence type="ECO:0000256" key="1">
    <source>
        <dbReference type="ARBA" id="ARBA00004651"/>
    </source>
</evidence>
<dbReference type="InterPro" id="IPR013112">
    <property type="entry name" value="FAD-bd_8"/>
</dbReference>
<dbReference type="GO" id="GO:0015677">
    <property type="term" value="P:copper ion import"/>
    <property type="evidence" value="ECO:0007669"/>
    <property type="project" value="TreeGrafter"/>
</dbReference>
<gene>
    <name evidence="16" type="ORF">P154DRAFT_616814</name>
</gene>
<comment type="catalytic activity">
    <reaction evidence="12">
        <text>2 a Fe(II)-siderophore + NADP(+) + H(+) = 2 a Fe(III)-siderophore + NADPH</text>
        <dbReference type="Rhea" id="RHEA:28795"/>
        <dbReference type="Rhea" id="RHEA-COMP:11342"/>
        <dbReference type="Rhea" id="RHEA-COMP:11344"/>
        <dbReference type="ChEBI" id="CHEBI:15378"/>
        <dbReference type="ChEBI" id="CHEBI:29033"/>
        <dbReference type="ChEBI" id="CHEBI:29034"/>
        <dbReference type="ChEBI" id="CHEBI:57783"/>
        <dbReference type="ChEBI" id="CHEBI:58349"/>
        <dbReference type="EC" id="1.16.1.9"/>
    </reaction>
</comment>
<evidence type="ECO:0000259" key="15">
    <source>
        <dbReference type="PROSITE" id="PS51384"/>
    </source>
</evidence>
<dbReference type="GO" id="GO:0006879">
    <property type="term" value="P:intracellular iron ion homeostasis"/>
    <property type="evidence" value="ECO:0007669"/>
    <property type="project" value="TreeGrafter"/>
</dbReference>
<dbReference type="PROSITE" id="PS51384">
    <property type="entry name" value="FAD_FR"/>
    <property type="match status" value="1"/>
</dbReference>